<reference evidence="8" key="2">
    <citation type="journal article" date="2021" name="PeerJ">
        <title>Extensive microbial diversity within the chicken gut microbiome revealed by metagenomics and culture.</title>
        <authorList>
            <person name="Gilroy R."/>
            <person name="Ravi A."/>
            <person name="Getino M."/>
            <person name="Pursley I."/>
            <person name="Horton D.L."/>
            <person name="Alikhan N.F."/>
            <person name="Baker D."/>
            <person name="Gharbi K."/>
            <person name="Hall N."/>
            <person name="Watson M."/>
            <person name="Adriaenssens E.M."/>
            <person name="Foster-Nyarko E."/>
            <person name="Jarju S."/>
            <person name="Secka A."/>
            <person name="Antonio M."/>
            <person name="Oren A."/>
            <person name="Chaudhuri R.R."/>
            <person name="La Ragione R."/>
            <person name="Hildebrand F."/>
            <person name="Pallen M.J."/>
        </authorList>
    </citation>
    <scope>NUCLEOTIDE SEQUENCE</scope>
    <source>
        <strain evidence="8">2478</strain>
    </source>
</reference>
<keyword evidence="6 7" id="KW-0472">Membrane</keyword>
<keyword evidence="2" id="KW-0813">Transport</keyword>
<dbReference type="Proteomes" id="UP000823771">
    <property type="component" value="Unassembled WGS sequence"/>
</dbReference>
<comment type="caution">
    <text evidence="8">The sequence shown here is derived from an EMBL/GenBank/DDBJ whole genome shotgun (WGS) entry which is preliminary data.</text>
</comment>
<dbReference type="PANTHER" id="PTHR23517:SF3">
    <property type="entry name" value="INTEGRAL MEMBRANE TRANSPORT PROTEIN"/>
    <property type="match status" value="1"/>
</dbReference>
<keyword evidence="3" id="KW-1003">Cell membrane</keyword>
<feature type="transmembrane region" description="Helical" evidence="7">
    <location>
        <begin position="367"/>
        <end position="391"/>
    </location>
</feature>
<dbReference type="SUPFAM" id="SSF103473">
    <property type="entry name" value="MFS general substrate transporter"/>
    <property type="match status" value="2"/>
</dbReference>
<accession>A0A9D9NLY2</accession>
<feature type="transmembrane region" description="Helical" evidence="7">
    <location>
        <begin position="159"/>
        <end position="182"/>
    </location>
</feature>
<keyword evidence="5 7" id="KW-1133">Transmembrane helix</keyword>
<sequence length="434" mass="48257">MNTLSKSKKSSGFAGKAFSEIRHFRTYPHNMQVLLITNMLYAFVLPVVELFVGTYIIRNSSEMAYVIGYQLAVYSGIPLTFLVNGFLMKKIKITWLYAFGMLLSGISMAVMMSLETLDLGGIVMAGLIMGMSYGFFWANRDFLALNSTNDGNRNYYYGLESFFNTMASVIVPYVIGLFLGAAADKGILGGDIDLAYKIVTLCVFVLTIMASCVLSRGKFPKPENRKFIYFRFDKLWNRMMGLAGLKGIAQGYIVTAPSMLVMTFVGNESTLGVLQSISAIVSAVLLYILGRFTSPKHRIWIFSAGLLLFALGGAFNTVLYSATGVIAFMLCLVLARPLMDMGYFPIQMRVIDYVSRKEKRSSYTYIFVHELGLYIGRFFGCGLFIVITLLISDVVALRYTILIIGVIQLLSIAVALHITKYLDKAEQGVEPRAL</sequence>
<dbReference type="InterPro" id="IPR011701">
    <property type="entry name" value="MFS"/>
</dbReference>
<dbReference type="EMBL" id="JADILZ010000046">
    <property type="protein sequence ID" value="MBO8478352.1"/>
    <property type="molecule type" value="Genomic_DNA"/>
</dbReference>
<dbReference type="GO" id="GO:0005886">
    <property type="term" value="C:plasma membrane"/>
    <property type="evidence" value="ECO:0007669"/>
    <property type="project" value="UniProtKB-SubCell"/>
</dbReference>
<evidence type="ECO:0000313" key="8">
    <source>
        <dbReference type="EMBL" id="MBO8478352.1"/>
    </source>
</evidence>
<feature type="transmembrane region" description="Helical" evidence="7">
    <location>
        <begin position="63"/>
        <end position="83"/>
    </location>
</feature>
<gene>
    <name evidence="8" type="ORF">IAB80_05655</name>
</gene>
<feature type="transmembrane region" description="Helical" evidence="7">
    <location>
        <begin position="194"/>
        <end position="214"/>
    </location>
</feature>
<feature type="transmembrane region" description="Helical" evidence="7">
    <location>
        <begin position="273"/>
        <end position="292"/>
    </location>
</feature>
<dbReference type="GO" id="GO:0022857">
    <property type="term" value="F:transmembrane transporter activity"/>
    <property type="evidence" value="ECO:0007669"/>
    <property type="project" value="InterPro"/>
</dbReference>
<keyword evidence="4 7" id="KW-0812">Transmembrane</keyword>
<evidence type="ECO:0000256" key="7">
    <source>
        <dbReference type="SAM" id="Phobius"/>
    </source>
</evidence>
<feature type="transmembrane region" description="Helical" evidence="7">
    <location>
        <begin position="33"/>
        <end position="57"/>
    </location>
</feature>
<evidence type="ECO:0000256" key="4">
    <source>
        <dbReference type="ARBA" id="ARBA00022692"/>
    </source>
</evidence>
<protein>
    <submittedName>
        <fullName evidence="8">MFS transporter</fullName>
    </submittedName>
</protein>
<dbReference type="InterPro" id="IPR050171">
    <property type="entry name" value="MFS_Transporters"/>
</dbReference>
<evidence type="ECO:0000256" key="5">
    <source>
        <dbReference type="ARBA" id="ARBA00022989"/>
    </source>
</evidence>
<feature type="transmembrane region" description="Helical" evidence="7">
    <location>
        <begin position="120"/>
        <end position="138"/>
    </location>
</feature>
<feature type="transmembrane region" description="Helical" evidence="7">
    <location>
        <begin position="325"/>
        <end position="346"/>
    </location>
</feature>
<feature type="transmembrane region" description="Helical" evidence="7">
    <location>
        <begin position="95"/>
        <end position="114"/>
    </location>
</feature>
<organism evidence="8 9">
    <name type="scientific">Candidatus Cryptobacteroides excrementipullorum</name>
    <dbReference type="NCBI Taxonomy" id="2840761"/>
    <lineage>
        <taxon>Bacteria</taxon>
        <taxon>Pseudomonadati</taxon>
        <taxon>Bacteroidota</taxon>
        <taxon>Bacteroidia</taxon>
        <taxon>Bacteroidales</taxon>
        <taxon>Candidatus Cryptobacteroides</taxon>
    </lineage>
</organism>
<evidence type="ECO:0000256" key="1">
    <source>
        <dbReference type="ARBA" id="ARBA00004651"/>
    </source>
</evidence>
<feature type="transmembrane region" description="Helical" evidence="7">
    <location>
        <begin position="397"/>
        <end position="418"/>
    </location>
</feature>
<proteinExistence type="predicted"/>
<evidence type="ECO:0000256" key="6">
    <source>
        <dbReference type="ARBA" id="ARBA00023136"/>
    </source>
</evidence>
<dbReference type="Pfam" id="PF07690">
    <property type="entry name" value="MFS_1"/>
    <property type="match status" value="1"/>
</dbReference>
<feature type="transmembrane region" description="Helical" evidence="7">
    <location>
        <begin position="299"/>
        <end position="319"/>
    </location>
</feature>
<feature type="transmembrane region" description="Helical" evidence="7">
    <location>
        <begin position="235"/>
        <end position="253"/>
    </location>
</feature>
<reference evidence="8" key="1">
    <citation type="submission" date="2020-10" db="EMBL/GenBank/DDBJ databases">
        <authorList>
            <person name="Gilroy R."/>
        </authorList>
    </citation>
    <scope>NUCLEOTIDE SEQUENCE</scope>
    <source>
        <strain evidence="8">2478</strain>
    </source>
</reference>
<name>A0A9D9NLY2_9BACT</name>
<evidence type="ECO:0000256" key="3">
    <source>
        <dbReference type="ARBA" id="ARBA00022475"/>
    </source>
</evidence>
<evidence type="ECO:0000256" key="2">
    <source>
        <dbReference type="ARBA" id="ARBA00022448"/>
    </source>
</evidence>
<dbReference type="AlphaFoldDB" id="A0A9D9NLY2"/>
<dbReference type="PANTHER" id="PTHR23517">
    <property type="entry name" value="RESISTANCE PROTEIN MDTM, PUTATIVE-RELATED-RELATED"/>
    <property type="match status" value="1"/>
</dbReference>
<evidence type="ECO:0000313" key="9">
    <source>
        <dbReference type="Proteomes" id="UP000823771"/>
    </source>
</evidence>
<dbReference type="Gene3D" id="1.20.1250.20">
    <property type="entry name" value="MFS general substrate transporter like domains"/>
    <property type="match status" value="2"/>
</dbReference>
<dbReference type="InterPro" id="IPR036259">
    <property type="entry name" value="MFS_trans_sf"/>
</dbReference>
<comment type="subcellular location">
    <subcellularLocation>
        <location evidence="1">Cell membrane</location>
        <topology evidence="1">Multi-pass membrane protein</topology>
    </subcellularLocation>
</comment>